<dbReference type="Gene3D" id="2.120.10.30">
    <property type="entry name" value="TolB, C-terminal domain"/>
    <property type="match status" value="1"/>
</dbReference>
<proteinExistence type="predicted"/>
<dbReference type="InterPro" id="IPR002470">
    <property type="entry name" value="Peptidase_S9A"/>
</dbReference>
<dbReference type="GO" id="GO:0004252">
    <property type="term" value="F:serine-type endopeptidase activity"/>
    <property type="evidence" value="ECO:0007669"/>
    <property type="project" value="InterPro"/>
</dbReference>
<evidence type="ECO:0000259" key="5">
    <source>
        <dbReference type="Pfam" id="PF02897"/>
    </source>
</evidence>
<dbReference type="PANTHER" id="PTHR42776:SF27">
    <property type="entry name" value="DIPEPTIDYL PEPTIDASE FAMILY MEMBER 6"/>
    <property type="match status" value="1"/>
</dbReference>
<dbReference type="InterPro" id="IPR023302">
    <property type="entry name" value="Pept_S9A_N"/>
</dbReference>
<sequence length="636" mass="71064">MKKSLVLLTVLIGTLSCKQKPAEAPPRNVKKYTIEQFYANKGIGGGSFSPDESKLLVHSNETGIFNLYEINLADQSMTAITKSTTESIFAVDYVPGTGEILYAADKGGNEIDHLYLLKADGMVQDLTPAPKEKANFFGWSQDKKALYYISNKRDERFFDLYKMGVGDWKATLLYQNNEGYDIAGLSWDEKSVALNKNITTSENQLFLYDLGSKKMTEISEPGKKGIYGASGFSKDGKAFYYLSNAGKEFQSLEQYSLADGKRKEVFSTTWDVMYAYDSENEKYRVIAINADGKNELKVIDNKSGQEVALPEIPDGDVTAVSISTSENKMRLTVGTSKAPSNIYLYDFKTKELKKLTETLNKELNPDDLVAAEVVRYKSYDGLEIPAIYYKPHPASTQNKVPALIWVHGGPGGQSRVGYTPLVQYLVNHGYAVLAVNNRGSSGYGQKFYQMDDLNHGEKDLKDCIWGKKYLQSLAYIDSSKIGIIGGSYGGYMTMAAMTFAPDEFKVGVDIFGVTNWLRTLKSIPPYWESFRSALYAELGDPFTADSVRLHKISPLFHTEHVKNPIMVLQGANDPRVLQVESDEIVAGVKKNKVPVEYIVFPDEGHGFVKKENEIKGYSAVLKFLDKYLKQEKEMKN</sequence>
<dbReference type="GO" id="GO:0006508">
    <property type="term" value="P:proteolysis"/>
    <property type="evidence" value="ECO:0007669"/>
    <property type="project" value="UniProtKB-KW"/>
</dbReference>
<dbReference type="SUPFAM" id="SSF53474">
    <property type="entry name" value="alpha/beta-Hydrolases"/>
    <property type="match status" value="1"/>
</dbReference>
<dbReference type="Pfam" id="PF02897">
    <property type="entry name" value="Peptidase_S9_N"/>
    <property type="match status" value="1"/>
</dbReference>
<keyword evidence="7" id="KW-1185">Reference proteome</keyword>
<dbReference type="Pfam" id="PF00326">
    <property type="entry name" value="Peptidase_S9"/>
    <property type="match status" value="1"/>
</dbReference>
<dbReference type="EMBL" id="CP002691">
    <property type="protein sequence ID" value="AEE48512.1"/>
    <property type="molecule type" value="Genomic_DNA"/>
</dbReference>
<dbReference type="RefSeq" id="WP_013763076.1">
    <property type="nucleotide sequence ID" value="NC_015510.1"/>
</dbReference>
<dbReference type="PANTHER" id="PTHR42776">
    <property type="entry name" value="SERINE PEPTIDASE S9 FAMILY MEMBER"/>
    <property type="match status" value="1"/>
</dbReference>
<evidence type="ECO:0000259" key="4">
    <source>
        <dbReference type="Pfam" id="PF00326"/>
    </source>
</evidence>
<reference key="2">
    <citation type="submission" date="2011-04" db="EMBL/GenBank/DDBJ databases">
        <title>Complete sequence of chromosome of Haliscomenobacter hydrossis DSM 1100.</title>
        <authorList>
            <consortium name="US DOE Joint Genome Institute (JGI-PGF)"/>
            <person name="Lucas S."/>
            <person name="Han J."/>
            <person name="Lapidus A."/>
            <person name="Bruce D."/>
            <person name="Goodwin L."/>
            <person name="Pitluck S."/>
            <person name="Peters L."/>
            <person name="Kyrpides N."/>
            <person name="Mavromatis K."/>
            <person name="Ivanova N."/>
            <person name="Ovchinnikova G."/>
            <person name="Pagani I."/>
            <person name="Daligault H."/>
            <person name="Detter J.C."/>
            <person name="Han C."/>
            <person name="Land M."/>
            <person name="Hauser L."/>
            <person name="Markowitz V."/>
            <person name="Cheng J.-F."/>
            <person name="Hugenholtz P."/>
            <person name="Woyke T."/>
            <person name="Wu D."/>
            <person name="Verbarg S."/>
            <person name="Frueling A."/>
            <person name="Brambilla E."/>
            <person name="Klenk H.-P."/>
            <person name="Eisen J.A."/>
        </authorList>
    </citation>
    <scope>NUCLEOTIDE SEQUENCE</scope>
    <source>
        <strain>DSM 1100</strain>
    </source>
</reference>
<dbReference type="STRING" id="760192.Halhy_0603"/>
<protein>
    <submittedName>
        <fullName evidence="6">Secreted prolyl oligopeptidase family protein</fullName>
    </submittedName>
</protein>
<keyword evidence="2" id="KW-0378">Hydrolase</keyword>
<dbReference type="AlphaFoldDB" id="F4L0K0"/>
<dbReference type="InterPro" id="IPR015943">
    <property type="entry name" value="WD40/YVTN_repeat-like_dom_sf"/>
</dbReference>
<dbReference type="PRINTS" id="PR00862">
    <property type="entry name" value="PROLIGOPTASE"/>
</dbReference>
<keyword evidence="3" id="KW-0720">Serine protease</keyword>
<dbReference type="Gene3D" id="2.130.10.10">
    <property type="entry name" value="YVTN repeat-like/Quinoprotein amine dehydrogenase"/>
    <property type="match status" value="1"/>
</dbReference>
<dbReference type="eggNOG" id="COG1506">
    <property type="taxonomic scope" value="Bacteria"/>
</dbReference>
<evidence type="ECO:0000313" key="7">
    <source>
        <dbReference type="Proteomes" id="UP000008461"/>
    </source>
</evidence>
<dbReference type="InterPro" id="IPR001375">
    <property type="entry name" value="Peptidase_S9_cat"/>
</dbReference>
<gene>
    <name evidence="6" type="ordered locus">Halhy_0603</name>
</gene>
<dbReference type="eggNOG" id="COG0823">
    <property type="taxonomic scope" value="Bacteria"/>
</dbReference>
<dbReference type="HOGENOM" id="CLU_008615_3_1_10"/>
<organism evidence="6 7">
    <name type="scientific">Haliscomenobacter hydrossis (strain ATCC 27775 / DSM 1100 / LMG 10767 / O)</name>
    <dbReference type="NCBI Taxonomy" id="760192"/>
    <lineage>
        <taxon>Bacteria</taxon>
        <taxon>Pseudomonadati</taxon>
        <taxon>Bacteroidota</taxon>
        <taxon>Saprospiria</taxon>
        <taxon>Saprospirales</taxon>
        <taxon>Haliscomenobacteraceae</taxon>
        <taxon>Haliscomenobacter</taxon>
    </lineage>
</organism>
<dbReference type="InterPro" id="IPR011042">
    <property type="entry name" value="6-blade_b-propeller_TolB-like"/>
</dbReference>
<evidence type="ECO:0000256" key="2">
    <source>
        <dbReference type="ARBA" id="ARBA00022801"/>
    </source>
</evidence>
<feature type="domain" description="Peptidase S9 prolyl oligopeptidase catalytic" evidence="4">
    <location>
        <begin position="422"/>
        <end position="630"/>
    </location>
</feature>
<dbReference type="MEROPS" id="S09.A77"/>
<accession>F4L0K0</accession>
<feature type="domain" description="Peptidase S9A N-terminal" evidence="5">
    <location>
        <begin position="100"/>
        <end position="357"/>
    </location>
</feature>
<evidence type="ECO:0000256" key="1">
    <source>
        <dbReference type="ARBA" id="ARBA00022670"/>
    </source>
</evidence>
<dbReference type="PROSITE" id="PS51257">
    <property type="entry name" value="PROKAR_LIPOPROTEIN"/>
    <property type="match status" value="1"/>
</dbReference>
<reference evidence="6 7" key="1">
    <citation type="journal article" date="2011" name="Stand. Genomic Sci.">
        <title>Complete genome sequence of Haliscomenobacter hydrossis type strain (O).</title>
        <authorList>
            <consortium name="US DOE Joint Genome Institute (JGI-PGF)"/>
            <person name="Daligault H."/>
            <person name="Lapidus A."/>
            <person name="Zeytun A."/>
            <person name="Nolan M."/>
            <person name="Lucas S."/>
            <person name="Del Rio T.G."/>
            <person name="Tice H."/>
            <person name="Cheng J.F."/>
            <person name="Tapia R."/>
            <person name="Han C."/>
            <person name="Goodwin L."/>
            <person name="Pitluck S."/>
            <person name="Liolios K."/>
            <person name="Pagani I."/>
            <person name="Ivanova N."/>
            <person name="Huntemann M."/>
            <person name="Mavromatis K."/>
            <person name="Mikhailova N."/>
            <person name="Pati A."/>
            <person name="Chen A."/>
            <person name="Palaniappan K."/>
            <person name="Land M."/>
            <person name="Hauser L."/>
            <person name="Brambilla E.M."/>
            <person name="Rohde M."/>
            <person name="Verbarg S."/>
            <person name="Goker M."/>
            <person name="Bristow J."/>
            <person name="Eisen J.A."/>
            <person name="Markowitz V."/>
            <person name="Hugenholtz P."/>
            <person name="Kyrpides N.C."/>
            <person name="Klenk H.P."/>
            <person name="Woyke T."/>
        </authorList>
    </citation>
    <scope>NUCLEOTIDE SEQUENCE [LARGE SCALE GENOMIC DNA]</scope>
    <source>
        <strain evidence="7">ATCC 27775 / DSM 1100 / LMG 10767 / O</strain>
    </source>
</reference>
<dbReference type="Proteomes" id="UP000008461">
    <property type="component" value="Chromosome"/>
</dbReference>
<dbReference type="SUPFAM" id="SSF82171">
    <property type="entry name" value="DPP6 N-terminal domain-like"/>
    <property type="match status" value="1"/>
</dbReference>
<dbReference type="InterPro" id="IPR029058">
    <property type="entry name" value="AB_hydrolase_fold"/>
</dbReference>
<evidence type="ECO:0000256" key="3">
    <source>
        <dbReference type="ARBA" id="ARBA00022825"/>
    </source>
</evidence>
<dbReference type="Gene3D" id="3.40.50.1820">
    <property type="entry name" value="alpha/beta hydrolase"/>
    <property type="match status" value="1"/>
</dbReference>
<name>F4L0K0_HALH1</name>
<dbReference type="OrthoDB" id="108903at2"/>
<keyword evidence="1" id="KW-0645">Protease</keyword>
<evidence type="ECO:0000313" key="6">
    <source>
        <dbReference type="EMBL" id="AEE48512.1"/>
    </source>
</evidence>
<dbReference type="KEGG" id="hhy:Halhy_0603"/>